<evidence type="ECO:0000256" key="11">
    <source>
        <dbReference type="ARBA" id="ARBA00023201"/>
    </source>
</evidence>
<dbReference type="CDD" id="cd20318">
    <property type="entry name" value="FXYD2"/>
    <property type="match status" value="1"/>
</dbReference>
<evidence type="ECO:0000256" key="1">
    <source>
        <dbReference type="ARBA" id="ARBA00004167"/>
    </source>
</evidence>
<organism evidence="14 15">
    <name type="scientific">Crotalus adamanteus</name>
    <name type="common">Eastern diamondback rattlesnake</name>
    <dbReference type="NCBI Taxonomy" id="8729"/>
    <lineage>
        <taxon>Eukaryota</taxon>
        <taxon>Metazoa</taxon>
        <taxon>Chordata</taxon>
        <taxon>Craniata</taxon>
        <taxon>Vertebrata</taxon>
        <taxon>Euteleostomi</taxon>
        <taxon>Lepidosauria</taxon>
        <taxon>Squamata</taxon>
        <taxon>Bifurcata</taxon>
        <taxon>Unidentata</taxon>
        <taxon>Episquamata</taxon>
        <taxon>Toxicofera</taxon>
        <taxon>Serpentes</taxon>
        <taxon>Colubroidea</taxon>
        <taxon>Viperidae</taxon>
        <taxon>Crotalinae</taxon>
        <taxon>Crotalus</taxon>
    </lineage>
</organism>
<comment type="subcellular location">
    <subcellularLocation>
        <location evidence="1">Membrane</location>
        <topology evidence="1">Single-pass membrane protein</topology>
    </subcellularLocation>
</comment>
<feature type="transmembrane region" description="Helical" evidence="12">
    <location>
        <begin position="165"/>
        <end position="183"/>
    </location>
</feature>
<dbReference type="InterPro" id="IPR047282">
    <property type="entry name" value="ATNG"/>
</dbReference>
<dbReference type="GO" id="GO:0043269">
    <property type="term" value="P:regulation of monoatomic ion transport"/>
    <property type="evidence" value="ECO:0007669"/>
    <property type="project" value="InterPro"/>
</dbReference>
<name>A0AAW1B0E7_CROAD</name>
<evidence type="ECO:0000256" key="4">
    <source>
        <dbReference type="ARBA" id="ARBA00022538"/>
    </source>
</evidence>
<dbReference type="InterPro" id="IPR000272">
    <property type="entry name" value="Ion-transport_regulator_FXYD"/>
</dbReference>
<keyword evidence="8" id="KW-0915">Sodium</keyword>
<comment type="similarity">
    <text evidence="2 12">Belongs to the FXYD family.</text>
</comment>
<dbReference type="GO" id="GO:0016020">
    <property type="term" value="C:membrane"/>
    <property type="evidence" value="ECO:0007669"/>
    <property type="project" value="UniProtKB-SubCell"/>
</dbReference>
<dbReference type="GO" id="GO:0017080">
    <property type="term" value="F:sodium channel regulator activity"/>
    <property type="evidence" value="ECO:0007669"/>
    <property type="project" value="TreeGrafter"/>
</dbReference>
<accession>A0AAW1B0E7</accession>
<evidence type="ECO:0000256" key="2">
    <source>
        <dbReference type="ARBA" id="ARBA00005948"/>
    </source>
</evidence>
<evidence type="ECO:0000256" key="7">
    <source>
        <dbReference type="ARBA" id="ARBA00022958"/>
    </source>
</evidence>
<keyword evidence="5" id="KW-0740">Sodium/potassium transport</keyword>
<feature type="region of interest" description="Disordered" evidence="13">
    <location>
        <begin position="19"/>
        <end position="39"/>
    </location>
</feature>
<keyword evidence="4" id="KW-0633">Potassium transport</keyword>
<dbReference type="EMBL" id="JAOTOJ010000010">
    <property type="protein sequence ID" value="KAK9394902.1"/>
    <property type="molecule type" value="Genomic_DNA"/>
</dbReference>
<keyword evidence="15" id="KW-1185">Reference proteome</keyword>
<comment type="caution">
    <text evidence="14">The sequence shown here is derived from an EMBL/GenBank/DDBJ whole genome shotgun (WGS) entry which is preliminary data.</text>
</comment>
<dbReference type="AlphaFoldDB" id="A0AAW1B0E7"/>
<proteinExistence type="inferred from homology"/>
<dbReference type="PANTHER" id="PTHR14132">
    <property type="entry name" value="SODIUM/POTASSIUM-TRANSPORTING ATPASE SUBUNIT GAMMA"/>
    <property type="match status" value="1"/>
</dbReference>
<keyword evidence="6 12" id="KW-0812">Transmembrane</keyword>
<sequence>MEISFSNWTPYLPPPQLSLPLNPSANSGAGSHPGSRMEQSRIGRALGNLQSSPQRDLSTAEGRRQNHRVALWDRLLSPPPMGQVGPFLYLPHARGAGARFQAEGLCGASRALQGCRTFPRLELLRGLGSVAGSFAVAPPAGRKVSENLPETEKAIFSYDYETIRYGGLIFAVAAFLIGLAILFSRRFRCGGKQQRRPDELNELKRLRTAQMPLFAPKAQSEASPGARPRKRLA</sequence>
<evidence type="ECO:0000313" key="15">
    <source>
        <dbReference type="Proteomes" id="UP001474421"/>
    </source>
</evidence>
<feature type="region of interest" description="Disordered" evidence="13">
    <location>
        <begin position="210"/>
        <end position="233"/>
    </location>
</feature>
<evidence type="ECO:0000256" key="13">
    <source>
        <dbReference type="SAM" id="MobiDB-lite"/>
    </source>
</evidence>
<keyword evidence="10 12" id="KW-0472">Membrane</keyword>
<evidence type="ECO:0000256" key="10">
    <source>
        <dbReference type="ARBA" id="ARBA00023136"/>
    </source>
</evidence>
<evidence type="ECO:0000256" key="6">
    <source>
        <dbReference type="ARBA" id="ARBA00022692"/>
    </source>
</evidence>
<dbReference type="GO" id="GO:0006813">
    <property type="term" value="P:potassium ion transport"/>
    <property type="evidence" value="ECO:0007669"/>
    <property type="project" value="UniProtKB-KW"/>
</dbReference>
<dbReference type="PANTHER" id="PTHR14132:SF3">
    <property type="entry name" value="SODIUM_POTASSIUM-TRANSPORTING ATPASE SUBUNIT GAMMA"/>
    <property type="match status" value="1"/>
</dbReference>
<dbReference type="Pfam" id="PF02038">
    <property type="entry name" value="ATP1G1_PLM_MAT8"/>
    <property type="match status" value="1"/>
</dbReference>
<reference evidence="14 15" key="1">
    <citation type="journal article" date="2024" name="Proc. Natl. Acad. Sci. U.S.A.">
        <title>The genetic regulatory architecture and epigenomic basis for age-related changes in rattlesnake venom.</title>
        <authorList>
            <person name="Hogan M.P."/>
            <person name="Holding M.L."/>
            <person name="Nystrom G.S."/>
            <person name="Colston T.J."/>
            <person name="Bartlett D.A."/>
            <person name="Mason A.J."/>
            <person name="Ellsworth S.A."/>
            <person name="Rautsaw R.M."/>
            <person name="Lawrence K.C."/>
            <person name="Strickland J.L."/>
            <person name="He B."/>
            <person name="Fraser P."/>
            <person name="Margres M.J."/>
            <person name="Gilbert D.M."/>
            <person name="Gibbs H.L."/>
            <person name="Parkinson C.L."/>
            <person name="Rokyta D.R."/>
        </authorList>
    </citation>
    <scope>NUCLEOTIDE SEQUENCE [LARGE SCALE GENOMIC DNA]</scope>
    <source>
        <strain evidence="14">DRR0105</strain>
    </source>
</reference>
<evidence type="ECO:0000256" key="12">
    <source>
        <dbReference type="RuleBase" id="RU364131"/>
    </source>
</evidence>
<protein>
    <recommendedName>
        <fullName evidence="12">FXYD domain-containing ion transport regulator</fullName>
    </recommendedName>
</protein>
<keyword evidence="7" id="KW-0630">Potassium</keyword>
<dbReference type="Gene3D" id="1.20.5.780">
    <property type="entry name" value="Single helix bin"/>
    <property type="match status" value="1"/>
</dbReference>
<dbReference type="GO" id="GO:0006814">
    <property type="term" value="P:sodium ion transport"/>
    <property type="evidence" value="ECO:0007669"/>
    <property type="project" value="UniProtKB-KW"/>
</dbReference>
<evidence type="ECO:0000313" key="14">
    <source>
        <dbReference type="EMBL" id="KAK9394902.1"/>
    </source>
</evidence>
<evidence type="ECO:0000256" key="3">
    <source>
        <dbReference type="ARBA" id="ARBA00022448"/>
    </source>
</evidence>
<evidence type="ECO:0000256" key="5">
    <source>
        <dbReference type="ARBA" id="ARBA00022607"/>
    </source>
</evidence>
<keyword evidence="12" id="KW-1133">Transmembrane helix</keyword>
<dbReference type="Proteomes" id="UP001474421">
    <property type="component" value="Unassembled WGS sequence"/>
</dbReference>
<keyword evidence="9 12" id="KW-0406">Ion transport</keyword>
<keyword evidence="3 12" id="KW-0813">Transport</keyword>
<evidence type="ECO:0000256" key="9">
    <source>
        <dbReference type="ARBA" id="ARBA00023065"/>
    </source>
</evidence>
<evidence type="ECO:0000256" key="8">
    <source>
        <dbReference type="ARBA" id="ARBA00023053"/>
    </source>
</evidence>
<keyword evidence="11" id="KW-0739">Sodium transport</keyword>
<gene>
    <name evidence="14" type="ORF">NXF25_014248</name>
</gene>